<accession>A0A4Y7T4I2</accession>
<dbReference type="Pfam" id="PF12937">
    <property type="entry name" value="F-box-like"/>
    <property type="match status" value="1"/>
</dbReference>
<name>A0A4Y7T4I2_COPMI</name>
<sequence length="503" mass="56905">MDLMQRFAHLLKLASIVEEVARMKDAIPKRRLELEKLESDCRALKSLLAPLRRVSLPPETLGEIFGHVLEGCAPISIPYQLRTICLVCKIWRNAALATPRLWNTLFVKLRKGCRHERVGKWLARAGCLPRRVGIRAVSGTAGRCPDKCPFGNLDFIRLLTQDSVQDLSLECDYIVCLENMLQAVKSFETSSFRPWKPLKSLGLDAWDWTPASDLESKIDFPRYLPLSLTSLQLNTPTFYEIDSSEDAASLCLPNLKDLELTCESVTWILKSLKGTPNLERLNLNFASNGNYYDCVNGGKCTLSNLRSLHLRGLQTTNDDTDIDILDDLTCPILGEAGEWLASHILEFIERSNCLETLSRLRLHSFTVDSSVLVAILRGVHSVKNLVLDDVHVKGRPFQQITDDGLLPQLEVLELWNIWYRRAHYKSLHQFIKSRHPGSRSPTQPDDALSSLGLLKKVIITINPEENEKPTSLDDMRLTKLMRDLGVEISKAQSQTGEVSPWRR</sequence>
<dbReference type="SUPFAM" id="SSF52058">
    <property type="entry name" value="L domain-like"/>
    <property type="match status" value="1"/>
</dbReference>
<dbReference type="InterPro" id="IPR001810">
    <property type="entry name" value="F-box_dom"/>
</dbReference>
<comment type="caution">
    <text evidence="2">The sequence shown here is derived from an EMBL/GenBank/DDBJ whole genome shotgun (WGS) entry which is preliminary data.</text>
</comment>
<evidence type="ECO:0000313" key="2">
    <source>
        <dbReference type="EMBL" id="TEB28469.1"/>
    </source>
</evidence>
<evidence type="ECO:0000313" key="3">
    <source>
        <dbReference type="Proteomes" id="UP000298030"/>
    </source>
</evidence>
<dbReference type="PANTHER" id="PTHR38926:SF5">
    <property type="entry name" value="F-BOX AND LEUCINE-RICH REPEAT PROTEIN 6"/>
    <property type="match status" value="1"/>
</dbReference>
<dbReference type="OrthoDB" id="3365698at2759"/>
<keyword evidence="3" id="KW-1185">Reference proteome</keyword>
<proteinExistence type="predicted"/>
<gene>
    <name evidence="2" type="ORF">FA13DRAFT_1735610</name>
</gene>
<dbReference type="Gene3D" id="3.80.10.10">
    <property type="entry name" value="Ribonuclease Inhibitor"/>
    <property type="match status" value="1"/>
</dbReference>
<dbReference type="InterPro" id="IPR032675">
    <property type="entry name" value="LRR_dom_sf"/>
</dbReference>
<dbReference type="STRING" id="71717.A0A4Y7T4I2"/>
<feature type="domain" description="F-box" evidence="1">
    <location>
        <begin position="55"/>
        <end position="107"/>
    </location>
</feature>
<evidence type="ECO:0000259" key="1">
    <source>
        <dbReference type="Pfam" id="PF12937"/>
    </source>
</evidence>
<organism evidence="2 3">
    <name type="scientific">Coprinellus micaceus</name>
    <name type="common">Glistening ink-cap mushroom</name>
    <name type="synonym">Coprinus micaceus</name>
    <dbReference type="NCBI Taxonomy" id="71717"/>
    <lineage>
        <taxon>Eukaryota</taxon>
        <taxon>Fungi</taxon>
        <taxon>Dikarya</taxon>
        <taxon>Basidiomycota</taxon>
        <taxon>Agaricomycotina</taxon>
        <taxon>Agaricomycetes</taxon>
        <taxon>Agaricomycetidae</taxon>
        <taxon>Agaricales</taxon>
        <taxon>Agaricineae</taxon>
        <taxon>Psathyrellaceae</taxon>
        <taxon>Coprinellus</taxon>
    </lineage>
</organism>
<dbReference type="Gene3D" id="1.20.1280.50">
    <property type="match status" value="1"/>
</dbReference>
<protein>
    <recommendedName>
        <fullName evidence="1">F-box domain-containing protein</fullName>
    </recommendedName>
</protein>
<dbReference type="AlphaFoldDB" id="A0A4Y7T4I2"/>
<reference evidence="2 3" key="1">
    <citation type="journal article" date="2019" name="Nat. Ecol. Evol.">
        <title>Megaphylogeny resolves global patterns of mushroom evolution.</title>
        <authorList>
            <person name="Varga T."/>
            <person name="Krizsan K."/>
            <person name="Foldi C."/>
            <person name="Dima B."/>
            <person name="Sanchez-Garcia M."/>
            <person name="Sanchez-Ramirez S."/>
            <person name="Szollosi G.J."/>
            <person name="Szarkandi J.G."/>
            <person name="Papp V."/>
            <person name="Albert L."/>
            <person name="Andreopoulos W."/>
            <person name="Angelini C."/>
            <person name="Antonin V."/>
            <person name="Barry K.W."/>
            <person name="Bougher N.L."/>
            <person name="Buchanan P."/>
            <person name="Buyck B."/>
            <person name="Bense V."/>
            <person name="Catcheside P."/>
            <person name="Chovatia M."/>
            <person name="Cooper J."/>
            <person name="Damon W."/>
            <person name="Desjardin D."/>
            <person name="Finy P."/>
            <person name="Geml J."/>
            <person name="Haridas S."/>
            <person name="Hughes K."/>
            <person name="Justo A."/>
            <person name="Karasinski D."/>
            <person name="Kautmanova I."/>
            <person name="Kiss B."/>
            <person name="Kocsube S."/>
            <person name="Kotiranta H."/>
            <person name="LaButti K.M."/>
            <person name="Lechner B.E."/>
            <person name="Liimatainen K."/>
            <person name="Lipzen A."/>
            <person name="Lukacs Z."/>
            <person name="Mihaltcheva S."/>
            <person name="Morgado L.N."/>
            <person name="Niskanen T."/>
            <person name="Noordeloos M.E."/>
            <person name="Ohm R.A."/>
            <person name="Ortiz-Santana B."/>
            <person name="Ovrebo C."/>
            <person name="Racz N."/>
            <person name="Riley R."/>
            <person name="Savchenko A."/>
            <person name="Shiryaev A."/>
            <person name="Soop K."/>
            <person name="Spirin V."/>
            <person name="Szebenyi C."/>
            <person name="Tomsovsky M."/>
            <person name="Tulloss R.E."/>
            <person name="Uehling J."/>
            <person name="Grigoriev I.V."/>
            <person name="Vagvolgyi C."/>
            <person name="Papp T."/>
            <person name="Martin F.M."/>
            <person name="Miettinen O."/>
            <person name="Hibbett D.S."/>
            <person name="Nagy L.G."/>
        </authorList>
    </citation>
    <scope>NUCLEOTIDE SEQUENCE [LARGE SCALE GENOMIC DNA]</scope>
    <source>
        <strain evidence="2 3">FP101781</strain>
    </source>
</reference>
<dbReference type="EMBL" id="QPFP01000032">
    <property type="protein sequence ID" value="TEB28469.1"/>
    <property type="molecule type" value="Genomic_DNA"/>
</dbReference>
<dbReference type="PANTHER" id="PTHR38926">
    <property type="entry name" value="F-BOX DOMAIN CONTAINING PROTEIN, EXPRESSED"/>
    <property type="match status" value="1"/>
</dbReference>
<dbReference type="Proteomes" id="UP000298030">
    <property type="component" value="Unassembled WGS sequence"/>
</dbReference>